<dbReference type="RefSeq" id="WP_106471321.1">
    <property type="nucleotide sequence ID" value="NZ_CP027665.1"/>
</dbReference>
<sequence length="343" mass="36476">MSLSVQSDPEEPAGGYAFLELPVGTLPDGAVTVAVFDAYGERWLGDGGAESDGWRPERHDFGPYEVWRHDGADWVRIGPEIVDRLEEYQSLRFSLGGRDYDLNWPDNVPPRAPAAQPGILQVVSRPRPVAKPDVPVVRPAPPAPRPDPEPDPLPEPAPQPDPVATSETDAGRRRLWPLLLLLLLGTAAAAGWWFYGRDAEPDPATPVADTDPAAGPASGDACTLSALSALKGGFAVIGPAMRGCGTRLSAEHALRLVEDAAARNEAGALLLFGTLYDGDELDPRVENLIGLSFDDDPAKAAEYYARAARAGSQQAPGRLDAVCGKLAAMDTTLAKGALDDYCR</sequence>
<reference evidence="3" key="1">
    <citation type="submission" date="2018-03" db="EMBL/GenBank/DDBJ databases">
        <title>Genomic analysis of the strain SH-1 isolated from shrimp intestine.</title>
        <authorList>
            <person name="Kim Y.-S."/>
            <person name="Kim S.-E."/>
            <person name="Kim K.-H."/>
        </authorList>
    </citation>
    <scope>NUCLEOTIDE SEQUENCE [LARGE SCALE GENOMIC DNA]</scope>
    <source>
        <strain evidence="3">SH-1</strain>
    </source>
</reference>
<accession>A0A2S0MMF6</accession>
<organism evidence="2 3">
    <name type="scientific">Pukyongiella litopenaei</name>
    <dbReference type="NCBI Taxonomy" id="2605946"/>
    <lineage>
        <taxon>Bacteria</taxon>
        <taxon>Pseudomonadati</taxon>
        <taxon>Pseudomonadota</taxon>
        <taxon>Alphaproteobacteria</taxon>
        <taxon>Rhodobacterales</taxon>
        <taxon>Paracoccaceae</taxon>
        <taxon>Pukyongiella</taxon>
    </lineage>
</organism>
<keyword evidence="3" id="KW-1185">Reference proteome</keyword>
<feature type="region of interest" description="Disordered" evidence="1">
    <location>
        <begin position="124"/>
        <end position="169"/>
    </location>
</feature>
<feature type="compositionally biased region" description="Pro residues" evidence="1">
    <location>
        <begin position="138"/>
        <end position="161"/>
    </location>
</feature>
<evidence type="ECO:0000313" key="3">
    <source>
        <dbReference type="Proteomes" id="UP000237655"/>
    </source>
</evidence>
<gene>
    <name evidence="2" type="ORF">C6Y53_04350</name>
</gene>
<name>A0A2S0MMF6_9RHOB</name>
<proteinExistence type="predicted"/>
<dbReference type="Proteomes" id="UP000237655">
    <property type="component" value="Chromosome"/>
</dbReference>
<dbReference type="EMBL" id="CP027665">
    <property type="protein sequence ID" value="AVO37007.1"/>
    <property type="molecule type" value="Genomic_DNA"/>
</dbReference>
<feature type="compositionally biased region" description="Low complexity" evidence="1">
    <location>
        <begin position="125"/>
        <end position="137"/>
    </location>
</feature>
<protein>
    <recommendedName>
        <fullName evidence="4">Sel1 repeat family protein</fullName>
    </recommendedName>
</protein>
<dbReference type="KEGG" id="thas:C6Y53_04350"/>
<evidence type="ECO:0008006" key="4">
    <source>
        <dbReference type="Google" id="ProtNLM"/>
    </source>
</evidence>
<dbReference type="AlphaFoldDB" id="A0A2S0MMF6"/>
<evidence type="ECO:0000313" key="2">
    <source>
        <dbReference type="EMBL" id="AVO37007.1"/>
    </source>
</evidence>
<evidence type="ECO:0000256" key="1">
    <source>
        <dbReference type="SAM" id="MobiDB-lite"/>
    </source>
</evidence>